<dbReference type="Pfam" id="PF15979">
    <property type="entry name" value="Glyco_hydro_115"/>
    <property type="match status" value="1"/>
</dbReference>
<evidence type="ECO:0000313" key="5">
    <source>
        <dbReference type="Proteomes" id="UP000215289"/>
    </source>
</evidence>
<proteinExistence type="predicted"/>
<sequence length="1531" mass="171790">MLLSVLLTVGCVVGAVQALGQEPIVAFDKTKGAYKLAGKNTAAGVILLDGDDWPGVIRAAGDLAVDFGRVTSTSFTTGLINGTTIHDQSSVRGNRGVIIAGTIGKSRLIDSLAQRGKIDVGQTKGKWEAFQTELVSNPLEGISNALVISGSDKRGVIYGLYDISEQIGVSPWYWFADVAPAHQTEVYALKKKKVQGPPSVKYRGIFINDEQPALTNWINENYPPARYGPGFNADFYSHVFELLLRLRANYLWPAMWANAFYPDDPRNGPTADEYGIVMGTSHTEPMQRATKEQVLFLKGPWDWTTNKENITEFFREGAIRSEHWEVLWTLGMRGIHDTANPTTTKQGLGDIVHTQQQILSEVLNMTNITSVPQMWCLYKEVGQFYEEGLRVPDDVTLLWADDNWGNIQRLPVGNETGRSGGAGVYYHFDYVGAPRDYKWINTISLQKTWEQMHLAYERQARQIWIVNVGDLKGVEISINHFLDLAYNTPLWSSPDSTLTWLNQWATREFGKQVSSQVADIMDRYGMYAARRKYELLDSSTFSVINYNEADRVQEEWQALVNDAQSVYQKLKDSARPAFFELVLQPCMAGQIVTNIHITAARNTLYGGQRRTSANSLADQALKLFQDDHALTQRYHKLLDGKWNHIMDQMHLGYNYWQQPMRNTLPPLTYTQVLEEGLAGSMGLSVEASNASVPGDDTWHPLSSNSLTLPPMDPYGPSSRWVDVYSRGTHDFTFTVSPYDPWVKANPSSGKISASGNNTDTRVQLSIDWDKVPSGSHMVLINVTISSDDYGNFGMPTVQLPVNKTSVPADFLGFVESDGTVSMEAEHATRNTSSADVSYAIIPRYGRTLSGVTLLPVTVETQQPPSSPRLEYDMYLFSNVSTVKATVYLGPSLNTDNSRPLKYAISINDADPQVVQFVPSTPLGTLPSKWGTTVSNAVWTYTTSHAIQGGGRKNTLKLWAIEPGVVVQKIVVNLGGVRPSYLGPPENHEDVELDRPLGPLASNITQQKVAENEAICPREDTVTKLIELINSYPVIHIRGTPASGKTTLSKLLRHRLTEQGKLAFLIDGWKPLENFKTSGWTDDWDALHNMLIQTFPGRSVSDYLGSRSVLLVDEAQMSYGDMLFWNRIIKPRMEPFIQVGIRICLFCSYGSPGTGVEPEDVYYTPHRFFAAQSVTITPQPGGHSPQIGLFYTESEFNDALCRMVQHGFIETFTLDHEAKRYLFKLTNGHPGGLLSVMEYIYHVYCSKMKHEKTFVVTEQHIVDIVEHDENSTFKYLETRAVGRSFAAQNRLTPAAANVLSDIAENGSIPWDGRPGLPICYTNGWIHRMPMNKAYGNTSDVGVLPSRLHEKWVEHIIGNRMYPLPTRFANLNQLCMEILRGFSAMNLRHSTEGKKLSSAAKPRPVEAQYQDEFYRVFNSLAGRGVPICSEWSRTSAGRVDFWIPEKKWAIELLKDYDRMDDHILRFKKGGRYYQWLQEREILDWIVINCATTPPTRGHPEPNLIHAIYQNDYTELRMFNHEGDPLGSVTCVTN</sequence>
<feature type="signal peptide" evidence="2">
    <location>
        <begin position="1"/>
        <end position="18"/>
    </location>
</feature>
<dbReference type="EMBL" id="NIDN02000047">
    <property type="protein sequence ID" value="RLL98681.1"/>
    <property type="molecule type" value="Genomic_DNA"/>
</dbReference>
<dbReference type="InterPro" id="IPR031924">
    <property type="entry name" value="GH115"/>
</dbReference>
<dbReference type="PANTHER" id="PTHR37842">
    <property type="match status" value="1"/>
</dbReference>
<dbReference type="Gene3D" id="1.20.58.2150">
    <property type="match status" value="1"/>
</dbReference>
<name>A0A229YYR2_9EURO</name>
<feature type="chain" id="PRO_5011911886" description="Gylcosyl hydrolase 115 C-terminal domain-containing protein" evidence="2">
    <location>
        <begin position="19"/>
        <end position="1531"/>
    </location>
</feature>
<dbReference type="STRING" id="1245748.A0A229YYR2"/>
<evidence type="ECO:0000259" key="3">
    <source>
        <dbReference type="Pfam" id="PF17829"/>
    </source>
</evidence>
<gene>
    <name evidence="4" type="ORF">CFD26_104624</name>
</gene>
<reference evidence="4 5" key="1">
    <citation type="submission" date="2018-08" db="EMBL/GenBank/DDBJ databases">
        <title>Draft genome sequences of two Aspergillus turcosus clinical strains isolated from bronchoalveolar lavage fluid: one azole-susceptible and the other azole-resistant.</title>
        <authorList>
            <person name="Parent-Michaud M."/>
            <person name="Dufresne P.J."/>
            <person name="Fournier E."/>
            <person name="Martineau C."/>
            <person name="Moreira S."/>
            <person name="Perkins V."/>
            <person name="De Repentigny L."/>
            <person name="Dufresne S.F."/>
        </authorList>
    </citation>
    <scope>NUCLEOTIDE SEQUENCE [LARGE SCALE GENOMIC DNA]</scope>
    <source>
        <strain evidence="4">HMR AF 1038</strain>
    </source>
</reference>
<evidence type="ECO:0000256" key="1">
    <source>
        <dbReference type="ARBA" id="ARBA00022801"/>
    </source>
</evidence>
<dbReference type="InterPro" id="IPR029018">
    <property type="entry name" value="Hex-like_dom2"/>
</dbReference>
<dbReference type="Pfam" id="PF17829">
    <property type="entry name" value="GH115_C"/>
    <property type="match status" value="1"/>
</dbReference>
<dbReference type="InterPro" id="IPR041437">
    <property type="entry name" value="GH115_C"/>
</dbReference>
<dbReference type="InterPro" id="IPR027417">
    <property type="entry name" value="P-loop_NTPase"/>
</dbReference>
<dbReference type="SUPFAM" id="SSF52540">
    <property type="entry name" value="P-loop containing nucleoside triphosphate hydrolases"/>
    <property type="match status" value="1"/>
</dbReference>
<dbReference type="Gene3D" id="2.60.120.1620">
    <property type="match status" value="1"/>
</dbReference>
<keyword evidence="5" id="KW-1185">Reference proteome</keyword>
<organism evidence="4 5">
    <name type="scientific">Aspergillus turcosus</name>
    <dbReference type="NCBI Taxonomy" id="1245748"/>
    <lineage>
        <taxon>Eukaryota</taxon>
        <taxon>Fungi</taxon>
        <taxon>Dikarya</taxon>
        <taxon>Ascomycota</taxon>
        <taxon>Pezizomycotina</taxon>
        <taxon>Eurotiomycetes</taxon>
        <taxon>Eurotiomycetidae</taxon>
        <taxon>Eurotiales</taxon>
        <taxon>Aspergillaceae</taxon>
        <taxon>Aspergillus</taxon>
        <taxon>Aspergillus subgen. Fumigati</taxon>
    </lineage>
</organism>
<dbReference type="GO" id="GO:0016787">
    <property type="term" value="F:hydrolase activity"/>
    <property type="evidence" value="ECO:0007669"/>
    <property type="project" value="UniProtKB-KW"/>
</dbReference>
<protein>
    <recommendedName>
        <fullName evidence="3">Gylcosyl hydrolase 115 C-terminal domain-containing protein</fullName>
    </recommendedName>
</protein>
<dbReference type="OrthoDB" id="4849794at2759"/>
<keyword evidence="1" id="KW-0378">Hydrolase</keyword>
<dbReference type="PANTHER" id="PTHR37842:SF2">
    <property type="entry name" value="GYLCOSYL HYDROLASE 115 C-TERMINAL DOMAIN-CONTAINING PROTEIN"/>
    <property type="match status" value="1"/>
</dbReference>
<comment type="caution">
    <text evidence="4">The sequence shown here is derived from an EMBL/GenBank/DDBJ whole genome shotgun (WGS) entry which is preliminary data.</text>
</comment>
<dbReference type="Proteomes" id="UP000215289">
    <property type="component" value="Unassembled WGS sequence"/>
</dbReference>
<accession>A0A229YYR2</accession>
<feature type="domain" description="Gylcosyl hydrolase 115 C-terminal" evidence="3">
    <location>
        <begin position="812"/>
        <end position="985"/>
    </location>
</feature>
<evidence type="ECO:0000256" key="2">
    <source>
        <dbReference type="SAM" id="SignalP"/>
    </source>
</evidence>
<dbReference type="Gene3D" id="3.20.20.520">
    <property type="entry name" value="Glycosyl hydrolase family 115"/>
    <property type="match status" value="1"/>
</dbReference>
<evidence type="ECO:0000313" key="4">
    <source>
        <dbReference type="EMBL" id="RLL98681.1"/>
    </source>
</evidence>
<dbReference type="InterPro" id="IPR042301">
    <property type="entry name" value="GH115_sf"/>
</dbReference>
<keyword evidence="2" id="KW-0732">Signal</keyword>
<dbReference type="Gene3D" id="3.30.379.10">
    <property type="entry name" value="Chitobiase/beta-hexosaminidase domain 2-like"/>
    <property type="match status" value="1"/>
</dbReference>